<dbReference type="InterPro" id="IPR036097">
    <property type="entry name" value="HisK_dim/P_sf"/>
</dbReference>
<comment type="subunit">
    <text evidence="9">At low DSF concentrations, interacts with RpfF.</text>
</comment>
<dbReference type="SMART" id="SM00387">
    <property type="entry name" value="HATPase_c"/>
    <property type="match status" value="1"/>
</dbReference>
<dbReference type="AlphaFoldDB" id="A0A1F6G9E3"/>
<dbReference type="Gene3D" id="1.10.287.130">
    <property type="match status" value="1"/>
</dbReference>
<accession>A0A1F6G9E3</accession>
<dbReference type="InterPro" id="IPR018490">
    <property type="entry name" value="cNMP-bd_dom_sf"/>
</dbReference>
<feature type="modified residue" description="4-aspartylphosphate" evidence="11">
    <location>
        <position position="603"/>
    </location>
</feature>
<dbReference type="SUPFAM" id="SSF51206">
    <property type="entry name" value="cAMP-binding domain-like"/>
    <property type="match status" value="1"/>
</dbReference>
<evidence type="ECO:0000259" key="12">
    <source>
        <dbReference type="PROSITE" id="PS50042"/>
    </source>
</evidence>
<dbReference type="InterPro" id="IPR001789">
    <property type="entry name" value="Sig_transdc_resp-reg_receiver"/>
</dbReference>
<dbReference type="SMART" id="SM00448">
    <property type="entry name" value="REC"/>
    <property type="match status" value="1"/>
</dbReference>
<feature type="domain" description="Cyclic nucleotide-binding" evidence="12">
    <location>
        <begin position="27"/>
        <end position="117"/>
    </location>
</feature>
<dbReference type="InterPro" id="IPR003594">
    <property type="entry name" value="HATPase_dom"/>
</dbReference>
<dbReference type="SMART" id="SM00100">
    <property type="entry name" value="cNMP"/>
    <property type="match status" value="1"/>
</dbReference>
<evidence type="ECO:0000256" key="7">
    <source>
        <dbReference type="ARBA" id="ARBA00022840"/>
    </source>
</evidence>
<dbReference type="GO" id="GO:0005524">
    <property type="term" value="F:ATP binding"/>
    <property type="evidence" value="ECO:0007669"/>
    <property type="project" value="UniProtKB-KW"/>
</dbReference>
<dbReference type="InterPro" id="IPR011006">
    <property type="entry name" value="CheY-like_superfamily"/>
</dbReference>
<dbReference type="PROSITE" id="PS50042">
    <property type="entry name" value="CNMP_BINDING_3"/>
    <property type="match status" value="1"/>
</dbReference>
<keyword evidence="8" id="KW-0902">Two-component regulatory system</keyword>
<dbReference type="Pfam" id="PF00027">
    <property type="entry name" value="cNMP_binding"/>
    <property type="match status" value="1"/>
</dbReference>
<dbReference type="Gene3D" id="2.60.120.10">
    <property type="entry name" value="Jelly Rolls"/>
    <property type="match status" value="1"/>
</dbReference>
<keyword evidence="3 11" id="KW-0597">Phosphoprotein</keyword>
<dbReference type="Proteomes" id="UP000178449">
    <property type="component" value="Unassembled WGS sequence"/>
</dbReference>
<keyword evidence="7" id="KW-0067">ATP-binding</keyword>
<dbReference type="SUPFAM" id="SSF47384">
    <property type="entry name" value="Homodimeric domain of signal transducing histidine kinase"/>
    <property type="match status" value="1"/>
</dbReference>
<dbReference type="CDD" id="cd00038">
    <property type="entry name" value="CAP_ED"/>
    <property type="match status" value="1"/>
</dbReference>
<dbReference type="GO" id="GO:0000155">
    <property type="term" value="F:phosphorelay sensor kinase activity"/>
    <property type="evidence" value="ECO:0007669"/>
    <property type="project" value="InterPro"/>
</dbReference>
<keyword evidence="6" id="KW-0418">Kinase</keyword>
<evidence type="ECO:0000256" key="5">
    <source>
        <dbReference type="ARBA" id="ARBA00022741"/>
    </source>
</evidence>
<dbReference type="InterPro" id="IPR004358">
    <property type="entry name" value="Sig_transdc_His_kin-like_C"/>
</dbReference>
<evidence type="ECO:0000256" key="9">
    <source>
        <dbReference type="ARBA" id="ARBA00064003"/>
    </source>
</evidence>
<evidence type="ECO:0000256" key="11">
    <source>
        <dbReference type="PROSITE-ProRule" id="PRU00169"/>
    </source>
</evidence>
<evidence type="ECO:0000256" key="3">
    <source>
        <dbReference type="ARBA" id="ARBA00022553"/>
    </source>
</evidence>
<evidence type="ECO:0000259" key="14">
    <source>
        <dbReference type="PROSITE" id="PS50110"/>
    </source>
</evidence>
<protein>
    <recommendedName>
        <fullName evidence="10">Sensory/regulatory protein RpfC</fullName>
        <ecNumber evidence="2">2.7.13.3</ecNumber>
    </recommendedName>
</protein>
<evidence type="ECO:0000256" key="8">
    <source>
        <dbReference type="ARBA" id="ARBA00023012"/>
    </source>
</evidence>
<dbReference type="Pfam" id="PF00512">
    <property type="entry name" value="HisKA"/>
    <property type="match status" value="1"/>
</dbReference>
<comment type="caution">
    <text evidence="15">The sequence shown here is derived from an EMBL/GenBank/DDBJ whole genome shotgun (WGS) entry which is preliminary data.</text>
</comment>
<dbReference type="PANTHER" id="PTHR45339:SF1">
    <property type="entry name" value="HYBRID SIGNAL TRANSDUCTION HISTIDINE KINASE J"/>
    <property type="match status" value="1"/>
</dbReference>
<feature type="domain" description="Response regulatory" evidence="14">
    <location>
        <begin position="554"/>
        <end position="668"/>
    </location>
</feature>
<dbReference type="InterPro" id="IPR036890">
    <property type="entry name" value="HATPase_C_sf"/>
</dbReference>
<dbReference type="SMART" id="SM00388">
    <property type="entry name" value="HisKA"/>
    <property type="match status" value="1"/>
</dbReference>
<evidence type="ECO:0000256" key="2">
    <source>
        <dbReference type="ARBA" id="ARBA00012438"/>
    </source>
</evidence>
<dbReference type="EC" id="2.7.13.3" evidence="2"/>
<dbReference type="Pfam" id="PF02518">
    <property type="entry name" value="HATPase_c"/>
    <property type="match status" value="1"/>
</dbReference>
<keyword evidence="4" id="KW-0808">Transferase</keyword>
<dbReference type="Gene3D" id="3.30.565.10">
    <property type="entry name" value="Histidine kinase-like ATPase, C-terminal domain"/>
    <property type="match status" value="1"/>
</dbReference>
<dbReference type="PANTHER" id="PTHR45339">
    <property type="entry name" value="HYBRID SIGNAL TRANSDUCTION HISTIDINE KINASE J"/>
    <property type="match status" value="1"/>
</dbReference>
<dbReference type="InterPro" id="IPR005467">
    <property type="entry name" value="His_kinase_dom"/>
</dbReference>
<dbReference type="EMBL" id="MFNE01000035">
    <property type="protein sequence ID" value="OGG94737.1"/>
    <property type="molecule type" value="Genomic_DNA"/>
</dbReference>
<dbReference type="CDD" id="cd17546">
    <property type="entry name" value="REC_hyHK_CKI1_RcsC-like"/>
    <property type="match status" value="1"/>
</dbReference>
<name>A0A1F6G9E3_9PROT</name>
<dbReference type="PROSITE" id="PS50110">
    <property type="entry name" value="RESPONSE_REGULATORY"/>
    <property type="match status" value="1"/>
</dbReference>
<gene>
    <name evidence="15" type="ORF">A2527_05940</name>
</gene>
<comment type="catalytic activity">
    <reaction evidence="1">
        <text>ATP + protein L-histidine = ADP + protein N-phospho-L-histidine.</text>
        <dbReference type="EC" id="2.7.13.3"/>
    </reaction>
</comment>
<dbReference type="PRINTS" id="PR00344">
    <property type="entry name" value="BCTRLSENSOR"/>
</dbReference>
<evidence type="ECO:0000256" key="4">
    <source>
        <dbReference type="ARBA" id="ARBA00022679"/>
    </source>
</evidence>
<keyword evidence="5" id="KW-0547">Nucleotide-binding</keyword>
<proteinExistence type="predicted"/>
<dbReference type="InterPro" id="IPR014710">
    <property type="entry name" value="RmlC-like_jellyroll"/>
</dbReference>
<dbReference type="PROSITE" id="PS50109">
    <property type="entry name" value="HIS_KIN"/>
    <property type="match status" value="1"/>
</dbReference>
<organism evidence="15 16">
    <name type="scientific">Candidatus Lambdaproteobacteria bacterium RIFOXYD2_FULL_50_16</name>
    <dbReference type="NCBI Taxonomy" id="1817772"/>
    <lineage>
        <taxon>Bacteria</taxon>
        <taxon>Pseudomonadati</taxon>
        <taxon>Pseudomonadota</taxon>
        <taxon>Candidatus Lambdaproteobacteria</taxon>
    </lineage>
</organism>
<evidence type="ECO:0000256" key="6">
    <source>
        <dbReference type="ARBA" id="ARBA00022777"/>
    </source>
</evidence>
<dbReference type="CDD" id="cd00082">
    <property type="entry name" value="HisKA"/>
    <property type="match status" value="1"/>
</dbReference>
<dbReference type="FunFam" id="1.10.287.130:FF:000002">
    <property type="entry name" value="Two-component osmosensing histidine kinase"/>
    <property type="match status" value="1"/>
</dbReference>
<evidence type="ECO:0000256" key="10">
    <source>
        <dbReference type="ARBA" id="ARBA00068150"/>
    </source>
</evidence>
<evidence type="ECO:0000313" key="16">
    <source>
        <dbReference type="Proteomes" id="UP000178449"/>
    </source>
</evidence>
<dbReference type="Gene3D" id="3.40.50.2300">
    <property type="match status" value="1"/>
</dbReference>
<dbReference type="Pfam" id="PF00072">
    <property type="entry name" value="Response_reg"/>
    <property type="match status" value="1"/>
</dbReference>
<feature type="domain" description="Histidine kinase" evidence="13">
    <location>
        <begin position="179"/>
        <end position="399"/>
    </location>
</feature>
<dbReference type="FunFam" id="3.30.565.10:FF:000010">
    <property type="entry name" value="Sensor histidine kinase RcsC"/>
    <property type="match status" value="1"/>
</dbReference>
<evidence type="ECO:0000313" key="15">
    <source>
        <dbReference type="EMBL" id="OGG94737.1"/>
    </source>
</evidence>
<dbReference type="CDD" id="cd16922">
    <property type="entry name" value="HATPase_EvgS-ArcB-TorS-like"/>
    <property type="match status" value="1"/>
</dbReference>
<evidence type="ECO:0000256" key="1">
    <source>
        <dbReference type="ARBA" id="ARBA00000085"/>
    </source>
</evidence>
<evidence type="ECO:0000259" key="13">
    <source>
        <dbReference type="PROSITE" id="PS50109"/>
    </source>
</evidence>
<dbReference type="InterPro" id="IPR000595">
    <property type="entry name" value="cNMP-bd_dom"/>
</dbReference>
<dbReference type="SUPFAM" id="SSF55874">
    <property type="entry name" value="ATPase domain of HSP90 chaperone/DNA topoisomerase II/histidine kinase"/>
    <property type="match status" value="1"/>
</dbReference>
<sequence length="675" mass="75486">MEKNKKVFDAVFDDNLGVIDLLKATRLFGHLPPETLDKITPLAQLIDFPVGADILTQGETNTSVFFLLRGEVEVLADGESILILQRRGDIFGEMSIISNRPCTATVRALTKVRVFAIQGREIGHYAEIDQQEISNVLYRLFAEILVDKLTFTTFKAKQFEEAKREAEEANQAKSKYLAIMSHEIRNPMNGIVGMTSLLRTTPMSREQEEYVNVIRNSGDNLLMIINDILDFSKLEAGKLILEEQSFSPRSIIEDSFDIYAAKAAEKHLEMLYRIEDGVPEFVVGDSTRVRQILINLVGNALKFTSKGQIFVELAAENTEEGVTLRFGVVDSGIGIPMERLRQLFKPFNQTDPSIHRHYGGTGLGLAIVKELCLQMEGDISVKSEVNQGSTFEFTLKVKPSVDGFRSAPMLQLGSKRVLIICPRLMVNSSLGVWLAHLGLLYDCAESPKALGKLLEVPWNYDLVILDFDHINFFEESNKTLIQKAGETPWIYIGFMGQLLQVGPMQGNLFFLNKPLKQNQLTDAITQAFLGGVATAPKVYQPPPLINLAARFPMRILLAEDNVSNQMLFLRIMEKLGYVVDSASNGIEATEAVKRQKYDLVFMDINMPEMDGLEATREILKGANPPVIIAVTANAFQDDKNRYLAAGMLDYVSKPYVFQSIKDLVTKWGERIAGSH</sequence>
<dbReference type="STRING" id="1817772.A2527_05940"/>
<dbReference type="SUPFAM" id="SSF52172">
    <property type="entry name" value="CheY-like"/>
    <property type="match status" value="1"/>
</dbReference>
<reference evidence="15 16" key="1">
    <citation type="journal article" date="2016" name="Nat. Commun.">
        <title>Thousands of microbial genomes shed light on interconnected biogeochemical processes in an aquifer system.</title>
        <authorList>
            <person name="Anantharaman K."/>
            <person name="Brown C.T."/>
            <person name="Hug L.A."/>
            <person name="Sharon I."/>
            <person name="Castelle C.J."/>
            <person name="Probst A.J."/>
            <person name="Thomas B.C."/>
            <person name="Singh A."/>
            <person name="Wilkins M.J."/>
            <person name="Karaoz U."/>
            <person name="Brodie E.L."/>
            <person name="Williams K.H."/>
            <person name="Hubbard S.S."/>
            <person name="Banfield J.F."/>
        </authorList>
    </citation>
    <scope>NUCLEOTIDE SEQUENCE [LARGE SCALE GENOMIC DNA]</scope>
</reference>
<dbReference type="InterPro" id="IPR003661">
    <property type="entry name" value="HisK_dim/P_dom"/>
</dbReference>